<sequence>MIVLDTTVLVYAVGTDHPYREPCRRIVEAVRDGKLAATTTVEVVQEFAHVRARRRGRQDAASLASAVADALAPLIHVEERDLRTGLTIYRQTERLGAFDAVLAAAATSIGARALISADKAFGEVDGLRHVLPVPDAVRTLIEG</sequence>
<gene>
    <name evidence="6" type="primary">vapC</name>
    <name evidence="8" type="ORF">CLV30_12434</name>
</gene>
<accession>A0A2P8DI93</accession>
<dbReference type="GO" id="GO:0000287">
    <property type="term" value="F:magnesium ion binding"/>
    <property type="evidence" value="ECO:0007669"/>
    <property type="project" value="UniProtKB-UniRule"/>
</dbReference>
<protein>
    <recommendedName>
        <fullName evidence="6">Ribonuclease VapC</fullName>
        <shortName evidence="6">RNase VapC</shortName>
        <ecNumber evidence="6">3.1.-.-</ecNumber>
    </recommendedName>
    <alternativeName>
        <fullName evidence="6">Toxin VapC</fullName>
    </alternativeName>
</protein>
<dbReference type="RefSeq" id="WP_106539519.1">
    <property type="nucleotide sequence ID" value="NZ_PYGE01000024.1"/>
</dbReference>
<organism evidence="8 9">
    <name type="scientific">Haloactinopolyspora alba</name>
    <dbReference type="NCBI Taxonomy" id="648780"/>
    <lineage>
        <taxon>Bacteria</taxon>
        <taxon>Bacillati</taxon>
        <taxon>Actinomycetota</taxon>
        <taxon>Actinomycetes</taxon>
        <taxon>Jiangellales</taxon>
        <taxon>Jiangellaceae</taxon>
        <taxon>Haloactinopolyspora</taxon>
    </lineage>
</organism>
<dbReference type="GO" id="GO:0016787">
    <property type="term" value="F:hydrolase activity"/>
    <property type="evidence" value="ECO:0007669"/>
    <property type="project" value="UniProtKB-KW"/>
</dbReference>
<keyword evidence="6" id="KW-0800">Toxin</keyword>
<dbReference type="InterPro" id="IPR002716">
    <property type="entry name" value="PIN_dom"/>
</dbReference>
<keyword evidence="9" id="KW-1185">Reference proteome</keyword>
<dbReference type="AlphaFoldDB" id="A0A2P8DI93"/>
<evidence type="ECO:0000256" key="3">
    <source>
        <dbReference type="ARBA" id="ARBA00022723"/>
    </source>
</evidence>
<dbReference type="Gene3D" id="3.40.50.1010">
    <property type="entry name" value="5'-nuclease"/>
    <property type="match status" value="1"/>
</dbReference>
<keyword evidence="1 6" id="KW-1277">Toxin-antitoxin system</keyword>
<keyword evidence="4 6" id="KW-0378">Hydrolase</keyword>
<dbReference type="PANTHER" id="PTHR38826:SF5">
    <property type="entry name" value="RIBONUCLEASE VAPC13"/>
    <property type="match status" value="1"/>
</dbReference>
<keyword evidence="3 6" id="KW-0479">Metal-binding</keyword>
<evidence type="ECO:0000259" key="7">
    <source>
        <dbReference type="Pfam" id="PF01850"/>
    </source>
</evidence>
<dbReference type="InterPro" id="IPR052106">
    <property type="entry name" value="PINc/VapC_TA"/>
</dbReference>
<name>A0A2P8DI93_9ACTN</name>
<comment type="function">
    <text evidence="6">Toxic component of a toxin-antitoxin (TA) system. An RNase.</text>
</comment>
<dbReference type="HAMAP" id="MF_00265">
    <property type="entry name" value="VapC_Nob1"/>
    <property type="match status" value="1"/>
</dbReference>
<proteinExistence type="inferred from homology"/>
<evidence type="ECO:0000256" key="5">
    <source>
        <dbReference type="ARBA" id="ARBA00022842"/>
    </source>
</evidence>
<dbReference type="PANTHER" id="PTHR38826">
    <property type="entry name" value="RIBONUCLEASE VAPC13"/>
    <property type="match status" value="1"/>
</dbReference>
<dbReference type="Pfam" id="PF01850">
    <property type="entry name" value="PIN"/>
    <property type="match status" value="1"/>
</dbReference>
<comment type="cofactor">
    <cofactor evidence="6">
        <name>Mg(2+)</name>
        <dbReference type="ChEBI" id="CHEBI:18420"/>
    </cofactor>
</comment>
<evidence type="ECO:0000256" key="4">
    <source>
        <dbReference type="ARBA" id="ARBA00022801"/>
    </source>
</evidence>
<evidence type="ECO:0000256" key="6">
    <source>
        <dbReference type="HAMAP-Rule" id="MF_00265"/>
    </source>
</evidence>
<evidence type="ECO:0000313" key="8">
    <source>
        <dbReference type="EMBL" id="PSK96950.1"/>
    </source>
</evidence>
<dbReference type="EC" id="3.1.-.-" evidence="6"/>
<comment type="similarity">
    <text evidence="6">Belongs to the PINc/VapC protein family.</text>
</comment>
<feature type="binding site" evidence="6">
    <location>
        <position position="99"/>
    </location>
    <ligand>
        <name>Mg(2+)</name>
        <dbReference type="ChEBI" id="CHEBI:18420"/>
    </ligand>
</feature>
<evidence type="ECO:0000256" key="2">
    <source>
        <dbReference type="ARBA" id="ARBA00022722"/>
    </source>
</evidence>
<reference evidence="8 9" key="1">
    <citation type="submission" date="2018-03" db="EMBL/GenBank/DDBJ databases">
        <title>Genomic Encyclopedia of Archaeal and Bacterial Type Strains, Phase II (KMG-II): from individual species to whole genera.</title>
        <authorList>
            <person name="Goeker M."/>
        </authorList>
    </citation>
    <scope>NUCLEOTIDE SEQUENCE [LARGE SCALE GENOMIC DNA]</scope>
    <source>
        <strain evidence="8 9">DSM 45211</strain>
    </source>
</reference>
<keyword evidence="2 6" id="KW-0540">Nuclease</keyword>
<dbReference type="EMBL" id="PYGE01000024">
    <property type="protein sequence ID" value="PSK96950.1"/>
    <property type="molecule type" value="Genomic_DNA"/>
</dbReference>
<comment type="caution">
    <text evidence="8">The sequence shown here is derived from an EMBL/GenBank/DDBJ whole genome shotgun (WGS) entry which is preliminary data.</text>
</comment>
<dbReference type="GO" id="GO:0004540">
    <property type="term" value="F:RNA nuclease activity"/>
    <property type="evidence" value="ECO:0007669"/>
    <property type="project" value="InterPro"/>
</dbReference>
<keyword evidence="5 6" id="KW-0460">Magnesium</keyword>
<feature type="domain" description="PIN" evidence="7">
    <location>
        <begin position="2"/>
        <end position="126"/>
    </location>
</feature>
<dbReference type="GO" id="GO:0090729">
    <property type="term" value="F:toxin activity"/>
    <property type="evidence" value="ECO:0007669"/>
    <property type="project" value="UniProtKB-KW"/>
</dbReference>
<dbReference type="SUPFAM" id="SSF88723">
    <property type="entry name" value="PIN domain-like"/>
    <property type="match status" value="1"/>
</dbReference>
<feature type="binding site" evidence="6">
    <location>
        <position position="5"/>
    </location>
    <ligand>
        <name>Mg(2+)</name>
        <dbReference type="ChEBI" id="CHEBI:18420"/>
    </ligand>
</feature>
<dbReference type="Proteomes" id="UP000243528">
    <property type="component" value="Unassembled WGS sequence"/>
</dbReference>
<dbReference type="OrthoDB" id="4726629at2"/>
<dbReference type="InterPro" id="IPR022907">
    <property type="entry name" value="VapC_family"/>
</dbReference>
<evidence type="ECO:0000256" key="1">
    <source>
        <dbReference type="ARBA" id="ARBA00022649"/>
    </source>
</evidence>
<evidence type="ECO:0000313" key="9">
    <source>
        <dbReference type="Proteomes" id="UP000243528"/>
    </source>
</evidence>
<dbReference type="InterPro" id="IPR029060">
    <property type="entry name" value="PIN-like_dom_sf"/>
</dbReference>